<evidence type="ECO:0000313" key="4">
    <source>
        <dbReference type="Proteomes" id="UP000243052"/>
    </source>
</evidence>
<evidence type="ECO:0000259" key="2">
    <source>
        <dbReference type="PROSITE" id="PS50219"/>
    </source>
</evidence>
<evidence type="ECO:0000256" key="1">
    <source>
        <dbReference type="SAM" id="MobiDB-lite"/>
    </source>
</evidence>
<dbReference type="InterPro" id="IPR001180">
    <property type="entry name" value="CNH_dom"/>
</dbReference>
<dbReference type="GO" id="GO:0006914">
    <property type="term" value="P:autophagy"/>
    <property type="evidence" value="ECO:0007669"/>
    <property type="project" value="TreeGrafter"/>
</dbReference>
<name>A0A0X8HSC2_9SACH</name>
<organism evidence="3 4">
    <name type="scientific">Eremothecium sinecaudum</name>
    <dbReference type="NCBI Taxonomy" id="45286"/>
    <lineage>
        <taxon>Eukaryota</taxon>
        <taxon>Fungi</taxon>
        <taxon>Dikarya</taxon>
        <taxon>Ascomycota</taxon>
        <taxon>Saccharomycotina</taxon>
        <taxon>Saccharomycetes</taxon>
        <taxon>Saccharomycetales</taxon>
        <taxon>Saccharomycetaceae</taxon>
        <taxon>Eremothecium</taxon>
    </lineage>
</organism>
<dbReference type="OrthoDB" id="5325112at2759"/>
<sequence>MEDNFDGRSNEKDSRGSEGDPVEADDEIKERRNGSDSDDEPYLRVSEGPYSVYPLIDNLPRDFSYTCFAAFEKNVYLGTKTGELLHYFELEPFNYVLVSQTSFDSEINEPIKAIHVLPSIERALIFSDYQLKLYLLPEFAAVPHVSPIRNVCDLAVAHYSESVDAYKVYLSKKSKFYAVHVSRNAIAKTLMYEYSDVTCMCVEKHYMMTARDNTYELINLKTKTSMELFHVTEGLDMLPPIITKFSDKEFLVTCGSSEDENAMGLIVNKIGEITQGTLVFEKYPEDIMVEAPYIFVSYDGLGVYVYELEANSEPRIVQKISTGYENLNFAKSLVSFSIFRSDYKDQVVEKLRLIPIFSINPDFRTENERLYVDKFYNEETQVVMFGDTGLYTLQTRPAILDFDNYGEDAIVLVEQFLRTHKTTTEYEIIEKGYMETLCLLLKMLHNDVIDLSLAKKWCSRIEYVDIKIFLYLCDYEVFGDLWVHQGLHRLVTELKKLKLIHKIENPLRTIRAINRELKSKYIDFLNDAENVFLSFDMVYLNLDIANDTINVDSYNEGSLSHIAQVLESKDRKKYCWKLLDIYTRLDDFQKCLEIHRDYSSPSAFAEYLLTHHGQLSMIRDYKQVQLPALIIGLLNIEFDDEDERQTVVKRVLKILELEKLDTSALLTKLDNIHSKVSLLEKLGAESSKDVNFVLEYYVSQLQCCSRKTELWNQLDYLSNNYTKEMTYLKPTLATYLERELKRNATYNEFFGWKDKINSLSYDRYKIFQIISQIDRNNVLILLFFNVEELKSFINDENKIIDMYMGLRDFSSLEKLSSPDNFIRIMDWFLTLASDGSLLHKFLARNLEKVEKSSAISAVIEHIPKDYEFASFFDIIFPVFRRYNQQKRHQDIEKAVLKNELKTLSQIITVVELPADAADSAGVENTATKTDL</sequence>
<dbReference type="PANTHER" id="PTHR12894:SF28">
    <property type="entry name" value="VACUOLAR PROTEIN SORTING-ASSOCIATED PROTEIN 3"/>
    <property type="match status" value="1"/>
</dbReference>
<dbReference type="AlphaFoldDB" id="A0A0X8HSC2"/>
<reference evidence="3 4" key="1">
    <citation type="submission" date="2016-01" db="EMBL/GenBank/DDBJ databases">
        <title>Genome sequence of the yeast Holleya sinecauda.</title>
        <authorList>
            <person name="Dietrich F.S."/>
        </authorList>
    </citation>
    <scope>NUCLEOTIDE SEQUENCE [LARGE SCALE GENOMIC DNA]</scope>
    <source>
        <strain evidence="3 4">ATCC 58844</strain>
    </source>
</reference>
<proteinExistence type="predicted"/>
<dbReference type="GO" id="GO:0000329">
    <property type="term" value="C:fungal-type vacuole membrane"/>
    <property type="evidence" value="ECO:0007669"/>
    <property type="project" value="TreeGrafter"/>
</dbReference>
<gene>
    <name evidence="3" type="ORF">AW171_hschr52880</name>
</gene>
<dbReference type="GeneID" id="28724223"/>
<feature type="domain" description="CNH" evidence="2">
    <location>
        <begin position="62"/>
        <end position="335"/>
    </location>
</feature>
<dbReference type="GO" id="GO:0034058">
    <property type="term" value="P:endosomal vesicle fusion"/>
    <property type="evidence" value="ECO:0007669"/>
    <property type="project" value="TreeGrafter"/>
</dbReference>
<dbReference type="EMBL" id="CP014245">
    <property type="protein sequence ID" value="AMD20951.1"/>
    <property type="molecule type" value="Genomic_DNA"/>
</dbReference>
<protein>
    <submittedName>
        <fullName evidence="3">HEL330Cp</fullName>
    </submittedName>
</protein>
<dbReference type="RefSeq" id="XP_017987947.1">
    <property type="nucleotide sequence ID" value="XM_018132772.1"/>
</dbReference>
<dbReference type="PANTHER" id="PTHR12894">
    <property type="entry name" value="CNH DOMAIN CONTAINING"/>
    <property type="match status" value="1"/>
</dbReference>
<keyword evidence="4" id="KW-1185">Reference proteome</keyword>
<dbReference type="PROSITE" id="PS50219">
    <property type="entry name" value="CNH"/>
    <property type="match status" value="1"/>
</dbReference>
<dbReference type="InterPro" id="IPR032914">
    <property type="entry name" value="Vam6/VPS39/TRAP1"/>
</dbReference>
<feature type="compositionally biased region" description="Basic and acidic residues" evidence="1">
    <location>
        <begin position="1"/>
        <end position="18"/>
    </location>
</feature>
<dbReference type="Proteomes" id="UP000243052">
    <property type="component" value="Chromosome v"/>
</dbReference>
<evidence type="ECO:0000313" key="3">
    <source>
        <dbReference type="EMBL" id="AMD20951.1"/>
    </source>
</evidence>
<feature type="region of interest" description="Disordered" evidence="1">
    <location>
        <begin position="1"/>
        <end position="45"/>
    </location>
</feature>
<accession>A0A0X8HSC2</accession>
<dbReference type="STRING" id="45286.A0A0X8HSC2"/>